<keyword evidence="1" id="KW-0472">Membrane</keyword>
<dbReference type="AlphaFoldDB" id="A0A1B7LD49"/>
<proteinExistence type="predicted"/>
<accession>A0A1B7LD49</accession>
<dbReference type="Pfam" id="PF13485">
    <property type="entry name" value="Peptidase_MA_2"/>
    <property type="match status" value="1"/>
</dbReference>
<dbReference type="InterPro" id="IPR039568">
    <property type="entry name" value="Peptidase_MA-like_dom"/>
</dbReference>
<keyword evidence="4" id="KW-1185">Reference proteome</keyword>
<dbReference type="OrthoDB" id="9787613at2"/>
<comment type="caution">
    <text evidence="3">The sequence shown here is derived from an EMBL/GenBank/DDBJ whole genome shotgun (WGS) entry which is preliminary data.</text>
</comment>
<organism evidence="3 4">
    <name type="scientific">Desulfotomaculum copahuensis</name>
    <dbReference type="NCBI Taxonomy" id="1838280"/>
    <lineage>
        <taxon>Bacteria</taxon>
        <taxon>Bacillati</taxon>
        <taxon>Bacillota</taxon>
        <taxon>Clostridia</taxon>
        <taxon>Eubacteriales</taxon>
        <taxon>Desulfotomaculaceae</taxon>
        <taxon>Desulfotomaculum</taxon>
    </lineage>
</organism>
<gene>
    <name evidence="3" type="ORF">A6M21_12270</name>
</gene>
<dbReference type="STRING" id="1838280.A6M21_12270"/>
<protein>
    <recommendedName>
        <fullName evidence="2">Peptidase MA-like domain-containing protein</fullName>
    </recommendedName>
</protein>
<feature type="domain" description="Peptidase MA-like" evidence="2">
    <location>
        <begin position="165"/>
        <end position="292"/>
    </location>
</feature>
<sequence length="294" mass="33033">MPTGTVTLPAVKRPPWLWLKLLALALALIGLVMLRVPGAVREYVYVLFREIVRGQVILSTRNMDTISDQHFLIRYEPSDAADARMILHTADKFYAPVTRDFGLRIGQRIPIIVYPTRASLNASFGWPASESAMGVYWAGVIRVLSPRAWVASDDPGEIKEAFESSGPVAHEMTHLVVDYITRGNVPRWLTEGLAQAEEKKLTGFRFDSPQGSLAQPLYHLAEMDRGFDQLPNQALAYRESLSAVDYMKKVYGDQAVHNILRVLGTGRDINRAMQSALGVDLKQFEQRWRQSIGH</sequence>
<keyword evidence="1" id="KW-0812">Transmembrane</keyword>
<keyword evidence="1" id="KW-1133">Transmembrane helix</keyword>
<dbReference type="Proteomes" id="UP000078532">
    <property type="component" value="Unassembled WGS sequence"/>
</dbReference>
<dbReference type="RefSeq" id="WP_066669254.1">
    <property type="nucleotide sequence ID" value="NZ_LYVF01000171.1"/>
</dbReference>
<feature type="transmembrane region" description="Helical" evidence="1">
    <location>
        <begin position="16"/>
        <end position="34"/>
    </location>
</feature>
<name>A0A1B7LD49_9FIRM</name>
<evidence type="ECO:0000313" key="4">
    <source>
        <dbReference type="Proteomes" id="UP000078532"/>
    </source>
</evidence>
<dbReference type="EMBL" id="LYVF01000171">
    <property type="protein sequence ID" value="OAT80842.1"/>
    <property type="molecule type" value="Genomic_DNA"/>
</dbReference>
<reference evidence="3 4" key="1">
    <citation type="submission" date="2016-04" db="EMBL/GenBank/DDBJ databases">
        <authorList>
            <person name="Evans L.H."/>
            <person name="Alamgir A."/>
            <person name="Owens N."/>
            <person name="Weber N.D."/>
            <person name="Virtaneva K."/>
            <person name="Barbian K."/>
            <person name="Babar A."/>
            <person name="Rosenke K."/>
        </authorList>
    </citation>
    <scope>NUCLEOTIDE SEQUENCE [LARGE SCALE GENOMIC DNA]</scope>
    <source>
        <strain evidence="3 4">LMa1</strain>
    </source>
</reference>
<evidence type="ECO:0000313" key="3">
    <source>
        <dbReference type="EMBL" id="OAT80842.1"/>
    </source>
</evidence>
<evidence type="ECO:0000259" key="2">
    <source>
        <dbReference type="Pfam" id="PF13485"/>
    </source>
</evidence>
<evidence type="ECO:0000256" key="1">
    <source>
        <dbReference type="SAM" id="Phobius"/>
    </source>
</evidence>